<dbReference type="InterPro" id="IPR019198">
    <property type="entry name" value="Beta_propeller_containing"/>
</dbReference>
<evidence type="ECO:0000313" key="2">
    <source>
        <dbReference type="Proteomes" id="UP000228762"/>
    </source>
</evidence>
<sequence>APKEISKYELAGEYWSEALDNHHAFLQDPKYKIFFLPGSRGGYVLSYKDQSLSLVKALEAPSVKRGLYLNDYLYIVSDTGITSFKEGSWDKVGEFTYEKEIVPLERVNSTVIDESR</sequence>
<feature type="non-terminal residue" evidence="1">
    <location>
        <position position="1"/>
    </location>
</feature>
<dbReference type="Pfam" id="PF09826">
    <property type="entry name" value="Beta_propel"/>
    <property type="match status" value="1"/>
</dbReference>
<organism evidence="1 2">
    <name type="scientific">Candidatus Roizmanbacteria bacterium CG17_big_fil_post_rev_8_21_14_2_50_39_7</name>
    <dbReference type="NCBI Taxonomy" id="1974858"/>
    <lineage>
        <taxon>Bacteria</taxon>
        <taxon>Candidatus Roizmaniibacteriota</taxon>
    </lineage>
</organism>
<accession>A0A2M7EKY8</accession>
<dbReference type="EMBL" id="PFEV01000032">
    <property type="protein sequence ID" value="PIV71220.1"/>
    <property type="molecule type" value="Genomic_DNA"/>
</dbReference>
<evidence type="ECO:0000313" key="1">
    <source>
        <dbReference type="EMBL" id="PIV71220.1"/>
    </source>
</evidence>
<protein>
    <submittedName>
        <fullName evidence="1">Uncharacterized protein</fullName>
    </submittedName>
</protein>
<gene>
    <name evidence="1" type="ORF">COW57_00740</name>
</gene>
<comment type="caution">
    <text evidence="1">The sequence shown here is derived from an EMBL/GenBank/DDBJ whole genome shotgun (WGS) entry which is preliminary data.</text>
</comment>
<name>A0A2M7EKY8_9BACT</name>
<dbReference type="Proteomes" id="UP000228762">
    <property type="component" value="Unassembled WGS sequence"/>
</dbReference>
<reference evidence="2" key="1">
    <citation type="submission" date="2017-09" db="EMBL/GenBank/DDBJ databases">
        <title>Depth-based differentiation of microbial function through sediment-hosted aquifers and enrichment of novel symbionts in the deep terrestrial subsurface.</title>
        <authorList>
            <person name="Probst A.J."/>
            <person name="Ladd B."/>
            <person name="Jarett J.K."/>
            <person name="Geller-Mcgrath D.E."/>
            <person name="Sieber C.M.K."/>
            <person name="Emerson J.B."/>
            <person name="Anantharaman K."/>
            <person name="Thomas B.C."/>
            <person name="Malmstrom R."/>
            <person name="Stieglmeier M."/>
            <person name="Klingl A."/>
            <person name="Woyke T."/>
            <person name="Ryan C.M."/>
            <person name="Banfield J.F."/>
        </authorList>
    </citation>
    <scope>NUCLEOTIDE SEQUENCE [LARGE SCALE GENOMIC DNA]</scope>
</reference>
<dbReference type="AlphaFoldDB" id="A0A2M7EKY8"/>
<proteinExistence type="predicted"/>